<feature type="region of interest" description="Disordered" evidence="1">
    <location>
        <begin position="522"/>
        <end position="572"/>
    </location>
</feature>
<keyword evidence="3" id="KW-1185">Reference proteome</keyword>
<reference evidence="2" key="1">
    <citation type="submission" date="2020-01" db="EMBL/GenBank/DDBJ databases">
        <authorList>
            <consortium name="DOE Joint Genome Institute"/>
            <person name="Haridas S."/>
            <person name="Albert R."/>
            <person name="Binder M."/>
            <person name="Bloem J."/>
            <person name="Labutti K."/>
            <person name="Salamov A."/>
            <person name="Andreopoulos B."/>
            <person name="Baker S.E."/>
            <person name="Barry K."/>
            <person name="Bills G."/>
            <person name="Bluhm B.H."/>
            <person name="Cannon C."/>
            <person name="Castanera R."/>
            <person name="Culley D.E."/>
            <person name="Daum C."/>
            <person name="Ezra D."/>
            <person name="Gonzalez J.B."/>
            <person name="Henrissat B."/>
            <person name="Kuo A."/>
            <person name="Liang C."/>
            <person name="Lipzen A."/>
            <person name="Lutzoni F."/>
            <person name="Magnuson J."/>
            <person name="Mondo S."/>
            <person name="Nolan M."/>
            <person name="Ohm R."/>
            <person name="Pangilinan J."/>
            <person name="Park H.-J."/>
            <person name="Ramirez L."/>
            <person name="Alfaro M."/>
            <person name="Sun H."/>
            <person name="Tritt A."/>
            <person name="Yoshinaga Y."/>
            <person name="Zwiers L.-H."/>
            <person name="Turgeon B.G."/>
            <person name="Goodwin S.B."/>
            <person name="Spatafora J.W."/>
            <person name="Crous P.W."/>
            <person name="Grigoriev I.V."/>
        </authorList>
    </citation>
    <scope>NUCLEOTIDE SEQUENCE</scope>
    <source>
        <strain evidence="2">CBS 394.84</strain>
    </source>
</reference>
<sequence>MTKPRVKKRPHTRSSKNSFGQHKVFVEFKKDQDFTGRLSKDTYDEMYRRGCIEDKELPPMDLQNPIHPVFRREAFTDISDDEYERIRPALTLASRLITEEEYMGFWTHICTGRPVDDNRRGKMCNGRWRNQVIEAATVDSQEALAQTQQTLLNMADNLSFVVLDEEWSKTDWMRAAESFTDPGHRQCRRNEDLGEDRCALGECAHCDSNSQARCHVCHTSYYNSKTIPQLKELLWNRSIPHAYGNFRLKEDLVAALEHLDEVMEEDYHGQDSAYRTTDEQLSNLQVGLHWDVVKHIRDGLEDEVWTESEETRFQMAVGATLCHELAHMFWWWTQRRCWNCEGADPWWSKTEATFNSQPEIGNSWEYWAFGSRVPGAGKLHECTGQELPNIFQRCQWNWIDSTEQGGQGKHSVLIHDFILPVEYTNLWFRESTWEAIAQNGRKMGRPSHDNLVIMRELPTDLVQENAFGNYECTIEKYSHKDLVANGGFNGNNNQFLYGSTGLITKAQTDVYVRKLRRELCEKRQKERKATKRKPTKVSPGKKKPTRDVQRTEERTEGPKTRSVTKQRTRETK</sequence>
<dbReference type="OrthoDB" id="3783989at2759"/>
<dbReference type="RefSeq" id="XP_040785283.1">
    <property type="nucleotide sequence ID" value="XM_040931105.1"/>
</dbReference>
<organism evidence="2 3">
    <name type="scientific">Cucurbitaria berberidis CBS 394.84</name>
    <dbReference type="NCBI Taxonomy" id="1168544"/>
    <lineage>
        <taxon>Eukaryota</taxon>
        <taxon>Fungi</taxon>
        <taxon>Dikarya</taxon>
        <taxon>Ascomycota</taxon>
        <taxon>Pezizomycotina</taxon>
        <taxon>Dothideomycetes</taxon>
        <taxon>Pleosporomycetidae</taxon>
        <taxon>Pleosporales</taxon>
        <taxon>Pleosporineae</taxon>
        <taxon>Cucurbitariaceae</taxon>
        <taxon>Cucurbitaria</taxon>
    </lineage>
</organism>
<accession>A0A9P4L5J2</accession>
<dbReference type="GeneID" id="63848357"/>
<evidence type="ECO:0000256" key="1">
    <source>
        <dbReference type="SAM" id="MobiDB-lite"/>
    </source>
</evidence>
<dbReference type="Proteomes" id="UP000800039">
    <property type="component" value="Unassembled WGS sequence"/>
</dbReference>
<evidence type="ECO:0000313" key="3">
    <source>
        <dbReference type="Proteomes" id="UP000800039"/>
    </source>
</evidence>
<dbReference type="AlphaFoldDB" id="A0A9P4L5J2"/>
<dbReference type="EMBL" id="ML976617">
    <property type="protein sequence ID" value="KAF1842720.1"/>
    <property type="molecule type" value="Genomic_DNA"/>
</dbReference>
<feature type="compositionally biased region" description="Basic and acidic residues" evidence="1">
    <location>
        <begin position="545"/>
        <end position="559"/>
    </location>
</feature>
<comment type="caution">
    <text evidence="2">The sequence shown here is derived from an EMBL/GenBank/DDBJ whole genome shotgun (WGS) entry which is preliminary data.</text>
</comment>
<evidence type="ECO:0000313" key="2">
    <source>
        <dbReference type="EMBL" id="KAF1842720.1"/>
    </source>
</evidence>
<proteinExistence type="predicted"/>
<gene>
    <name evidence="2" type="ORF">K460DRAFT_340083</name>
</gene>
<name>A0A9P4L5J2_9PLEO</name>
<protein>
    <submittedName>
        <fullName evidence="2">Uncharacterized protein</fullName>
    </submittedName>
</protein>
<feature type="compositionally biased region" description="Basic residues" evidence="1">
    <location>
        <begin position="525"/>
        <end position="544"/>
    </location>
</feature>